<dbReference type="GO" id="GO:0016339">
    <property type="term" value="P:calcium-dependent cell-cell adhesion via plasma membrane cell adhesion molecules"/>
    <property type="evidence" value="ECO:0007669"/>
    <property type="project" value="TreeGrafter"/>
</dbReference>
<organism evidence="9 10">
    <name type="scientific">Gadus morhua</name>
    <name type="common">Atlantic cod</name>
    <dbReference type="NCBI Taxonomy" id="8049"/>
    <lineage>
        <taxon>Eukaryota</taxon>
        <taxon>Metazoa</taxon>
        <taxon>Chordata</taxon>
        <taxon>Craniata</taxon>
        <taxon>Vertebrata</taxon>
        <taxon>Euteleostomi</taxon>
        <taxon>Actinopterygii</taxon>
        <taxon>Neopterygii</taxon>
        <taxon>Teleostei</taxon>
        <taxon>Neoteleostei</taxon>
        <taxon>Acanthomorphata</taxon>
        <taxon>Zeiogadaria</taxon>
        <taxon>Gadariae</taxon>
        <taxon>Gadiformes</taxon>
        <taxon>Gadoidei</taxon>
        <taxon>Gadidae</taxon>
        <taxon>Gadus</taxon>
    </lineage>
</organism>
<name>A0A8C5D585_GADMO</name>
<evidence type="ECO:0000259" key="8">
    <source>
        <dbReference type="PROSITE" id="PS50268"/>
    </source>
</evidence>
<dbReference type="GO" id="GO:0044331">
    <property type="term" value="P:cell-cell adhesion mediated by cadherin"/>
    <property type="evidence" value="ECO:0007669"/>
    <property type="project" value="TreeGrafter"/>
</dbReference>
<evidence type="ECO:0000313" key="10">
    <source>
        <dbReference type="Proteomes" id="UP000694546"/>
    </source>
</evidence>
<accession>A0A8C5D585</accession>
<feature type="region of interest" description="Disordered" evidence="6">
    <location>
        <begin position="1"/>
        <end position="24"/>
    </location>
</feature>
<keyword evidence="2" id="KW-0677">Repeat</keyword>
<dbReference type="GeneTree" id="ENSGT00940000166818"/>
<evidence type="ECO:0000256" key="4">
    <source>
        <dbReference type="ARBA" id="ARBA00023136"/>
    </source>
</evidence>
<dbReference type="GO" id="GO:0034332">
    <property type="term" value="P:adherens junction organization"/>
    <property type="evidence" value="ECO:0007669"/>
    <property type="project" value="TreeGrafter"/>
</dbReference>
<dbReference type="PROSITE" id="PS00232">
    <property type="entry name" value="CADHERIN_1"/>
    <property type="match status" value="1"/>
</dbReference>
<dbReference type="Pfam" id="PF00028">
    <property type="entry name" value="Cadherin"/>
    <property type="match status" value="2"/>
</dbReference>
<dbReference type="GO" id="GO:0008013">
    <property type="term" value="F:beta-catenin binding"/>
    <property type="evidence" value="ECO:0007669"/>
    <property type="project" value="TreeGrafter"/>
</dbReference>
<feature type="domain" description="Cadherin" evidence="8">
    <location>
        <begin position="170"/>
        <end position="228"/>
    </location>
</feature>
<evidence type="ECO:0000256" key="2">
    <source>
        <dbReference type="ARBA" id="ARBA00022737"/>
    </source>
</evidence>
<dbReference type="GO" id="GO:0007043">
    <property type="term" value="P:cell-cell junction assembly"/>
    <property type="evidence" value="ECO:0007669"/>
    <property type="project" value="TreeGrafter"/>
</dbReference>
<dbReference type="GO" id="GO:0007156">
    <property type="term" value="P:homophilic cell adhesion via plasma membrane adhesion molecules"/>
    <property type="evidence" value="ECO:0007669"/>
    <property type="project" value="InterPro"/>
</dbReference>
<evidence type="ECO:0000256" key="1">
    <source>
        <dbReference type="ARBA" id="ARBA00004370"/>
    </source>
</evidence>
<evidence type="ECO:0000256" key="6">
    <source>
        <dbReference type="SAM" id="MobiDB-lite"/>
    </source>
</evidence>
<dbReference type="InterPro" id="IPR015919">
    <property type="entry name" value="Cadherin-like_sf"/>
</dbReference>
<dbReference type="Gene3D" id="2.60.40.60">
    <property type="entry name" value="Cadherins"/>
    <property type="match status" value="2"/>
</dbReference>
<feature type="domain" description="Cadherin" evidence="8">
    <location>
        <begin position="88"/>
        <end position="169"/>
    </location>
</feature>
<dbReference type="InterPro" id="IPR002126">
    <property type="entry name" value="Cadherin-like_dom"/>
</dbReference>
<dbReference type="CDD" id="cd11304">
    <property type="entry name" value="Cadherin_repeat"/>
    <property type="match status" value="2"/>
</dbReference>
<proteinExistence type="predicted"/>
<evidence type="ECO:0000256" key="3">
    <source>
        <dbReference type="ARBA" id="ARBA00022837"/>
    </source>
</evidence>
<evidence type="ECO:0000313" key="9">
    <source>
        <dbReference type="Ensembl" id="ENSGMOP00000067680.1"/>
    </source>
</evidence>
<dbReference type="AlphaFoldDB" id="A0A8C5D585"/>
<dbReference type="SUPFAM" id="SSF49313">
    <property type="entry name" value="Cadherin-like"/>
    <property type="match status" value="2"/>
</dbReference>
<dbReference type="GO" id="GO:0005912">
    <property type="term" value="C:adherens junction"/>
    <property type="evidence" value="ECO:0007669"/>
    <property type="project" value="TreeGrafter"/>
</dbReference>
<feature type="signal peptide" evidence="7">
    <location>
        <begin position="1"/>
        <end position="47"/>
    </location>
</feature>
<dbReference type="PANTHER" id="PTHR24027">
    <property type="entry name" value="CADHERIN-23"/>
    <property type="match status" value="1"/>
</dbReference>
<keyword evidence="3 5" id="KW-0106">Calcium</keyword>
<dbReference type="GO" id="GO:0016342">
    <property type="term" value="C:catenin complex"/>
    <property type="evidence" value="ECO:0007669"/>
    <property type="project" value="TreeGrafter"/>
</dbReference>
<dbReference type="InterPro" id="IPR020894">
    <property type="entry name" value="Cadherin_CS"/>
</dbReference>
<sequence>MGAGGGTPPLPSAAQSPKTGAWRPRRMPAPGVLVALLALLAVSVSSAGVTRDPGQQRQAPRRLRRGWVWSQLVVLEEDPTPRVIGKLESDYSRWGYSIRYILSGEGAGDAFEIDEYSGEIRTCRKLDREEKAFYVLQAQAIERGTQEPVEPQSEFIIQVQDINDNPPLFQEEPYVCSIPEMSPKGTTVARVTATDADDPQQGNNARLLYSILQGEPYFSVEPKTGDLTPGGLLLWV</sequence>
<dbReference type="GO" id="GO:0005509">
    <property type="term" value="F:calcium ion binding"/>
    <property type="evidence" value="ECO:0007669"/>
    <property type="project" value="UniProtKB-UniRule"/>
</dbReference>
<protein>
    <recommendedName>
        <fullName evidence="8">Cadherin domain-containing protein</fullName>
    </recommendedName>
</protein>
<dbReference type="GO" id="GO:0000902">
    <property type="term" value="P:cell morphogenesis"/>
    <property type="evidence" value="ECO:0007669"/>
    <property type="project" value="TreeGrafter"/>
</dbReference>
<dbReference type="GO" id="GO:0016477">
    <property type="term" value="P:cell migration"/>
    <property type="evidence" value="ECO:0007669"/>
    <property type="project" value="TreeGrafter"/>
</dbReference>
<dbReference type="GO" id="GO:0045296">
    <property type="term" value="F:cadherin binding"/>
    <property type="evidence" value="ECO:0007669"/>
    <property type="project" value="TreeGrafter"/>
</dbReference>
<dbReference type="SMART" id="SM00112">
    <property type="entry name" value="CA"/>
    <property type="match status" value="1"/>
</dbReference>
<keyword evidence="10" id="KW-1185">Reference proteome</keyword>
<reference evidence="9" key="1">
    <citation type="submission" date="2025-08" db="UniProtKB">
        <authorList>
            <consortium name="Ensembl"/>
        </authorList>
    </citation>
    <scope>IDENTIFICATION</scope>
</reference>
<dbReference type="Proteomes" id="UP000694546">
    <property type="component" value="Chromosome 23"/>
</dbReference>
<dbReference type="PROSITE" id="PS50268">
    <property type="entry name" value="CADHERIN_2"/>
    <property type="match status" value="2"/>
</dbReference>
<keyword evidence="7" id="KW-0732">Signal</keyword>
<evidence type="ECO:0000256" key="7">
    <source>
        <dbReference type="SAM" id="SignalP"/>
    </source>
</evidence>
<evidence type="ECO:0000256" key="5">
    <source>
        <dbReference type="PROSITE-ProRule" id="PRU00043"/>
    </source>
</evidence>
<feature type="chain" id="PRO_5047472954" description="Cadherin domain-containing protein" evidence="7">
    <location>
        <begin position="48"/>
        <end position="236"/>
    </location>
</feature>
<comment type="subcellular location">
    <subcellularLocation>
        <location evidence="1">Membrane</location>
    </subcellularLocation>
</comment>
<reference evidence="9" key="2">
    <citation type="submission" date="2025-09" db="UniProtKB">
        <authorList>
            <consortium name="Ensembl"/>
        </authorList>
    </citation>
    <scope>IDENTIFICATION</scope>
</reference>
<dbReference type="Ensembl" id="ENSGMOT00000054974.1">
    <property type="protein sequence ID" value="ENSGMOP00000067680.1"/>
    <property type="gene ID" value="ENSGMOG00000025758.1"/>
</dbReference>
<dbReference type="InterPro" id="IPR039808">
    <property type="entry name" value="Cadherin"/>
</dbReference>
<dbReference type="PANTHER" id="PTHR24027:SF323">
    <property type="entry name" value="CADHERIN-19"/>
    <property type="match status" value="1"/>
</dbReference>
<keyword evidence="4" id="KW-0472">Membrane</keyword>
<dbReference type="OMA" id="QCETRDQ"/>
<dbReference type="PRINTS" id="PR00205">
    <property type="entry name" value="CADHERIN"/>
</dbReference>